<keyword evidence="3" id="KW-1185">Reference proteome</keyword>
<name>A0A9X2RHZ8_9BACT</name>
<sequence length="151" mass="17783">MNTSNQQIIGRIELVNLPEWNFTDLEAKIDTGAFTSSLHCHHLEPFEKEGESWIRFYMLDPDHEAYNEQMLEMPVFDKREVKSSNGDIELRYFIRTQIEFFSSLYTIEFSLTDRSAMKYPLLIGRKFLRKGPFMVDVTSKNLSKNIKTEES</sequence>
<comment type="caution">
    <text evidence="2">The sequence shown here is derived from an EMBL/GenBank/DDBJ whole genome shotgun (WGS) entry which is preliminary data.</text>
</comment>
<dbReference type="Pfam" id="PF05618">
    <property type="entry name" value="Zn_protease"/>
    <property type="match status" value="1"/>
</dbReference>
<reference evidence="2" key="1">
    <citation type="submission" date="2022-06" db="EMBL/GenBank/DDBJ databases">
        <title>Gracilimonas sp. CAU 1638 isolated from sea sediment.</title>
        <authorList>
            <person name="Kim W."/>
        </authorList>
    </citation>
    <scope>NUCLEOTIDE SEQUENCE</scope>
    <source>
        <strain evidence="2">CAU 1638</strain>
    </source>
</reference>
<dbReference type="AlphaFoldDB" id="A0A9X2RHZ8"/>
<feature type="domain" description="Retropepsin-like aspartic endopeptidase" evidence="1">
    <location>
        <begin position="8"/>
        <end position="142"/>
    </location>
</feature>
<dbReference type="EMBL" id="JANDBC010000003">
    <property type="protein sequence ID" value="MCP9292738.1"/>
    <property type="molecule type" value="Genomic_DNA"/>
</dbReference>
<dbReference type="PANTHER" id="PTHR38037:SF2">
    <property type="entry name" value="ATP-DEPENDENT ZINC PROTEASE DOMAIN-CONTAINING PROTEIN-RELATED"/>
    <property type="match status" value="1"/>
</dbReference>
<evidence type="ECO:0000313" key="3">
    <source>
        <dbReference type="Proteomes" id="UP001139125"/>
    </source>
</evidence>
<dbReference type="Gene3D" id="2.40.70.10">
    <property type="entry name" value="Acid Proteases"/>
    <property type="match status" value="1"/>
</dbReference>
<evidence type="ECO:0000313" key="2">
    <source>
        <dbReference type="EMBL" id="MCP9292738.1"/>
    </source>
</evidence>
<dbReference type="GO" id="GO:0008233">
    <property type="term" value="F:peptidase activity"/>
    <property type="evidence" value="ECO:0007669"/>
    <property type="project" value="UniProtKB-KW"/>
</dbReference>
<gene>
    <name evidence="2" type="ORF">NM125_14205</name>
</gene>
<dbReference type="RefSeq" id="WP_255135636.1">
    <property type="nucleotide sequence ID" value="NZ_JANDBC010000003.1"/>
</dbReference>
<dbReference type="PANTHER" id="PTHR38037">
    <property type="entry name" value="ZN_PROTEASE DOMAIN-CONTAINING PROTEIN"/>
    <property type="match status" value="1"/>
</dbReference>
<keyword evidence="2" id="KW-0645">Protease</keyword>
<accession>A0A9X2RHZ8</accession>
<dbReference type="SUPFAM" id="SSF50630">
    <property type="entry name" value="Acid proteases"/>
    <property type="match status" value="1"/>
</dbReference>
<keyword evidence="2" id="KW-0378">Hydrolase</keyword>
<organism evidence="2 3">
    <name type="scientific">Gracilimonas sediminicola</name>
    <dbReference type="NCBI Taxonomy" id="2952158"/>
    <lineage>
        <taxon>Bacteria</taxon>
        <taxon>Pseudomonadati</taxon>
        <taxon>Balneolota</taxon>
        <taxon>Balneolia</taxon>
        <taxon>Balneolales</taxon>
        <taxon>Balneolaceae</taxon>
        <taxon>Gracilimonas</taxon>
    </lineage>
</organism>
<dbReference type="InterPro" id="IPR008503">
    <property type="entry name" value="Asp_endopeptidase"/>
</dbReference>
<protein>
    <submittedName>
        <fullName evidence="2">ATP-dependent zinc protease</fullName>
    </submittedName>
</protein>
<evidence type="ECO:0000259" key="1">
    <source>
        <dbReference type="Pfam" id="PF05618"/>
    </source>
</evidence>
<dbReference type="GO" id="GO:0006508">
    <property type="term" value="P:proteolysis"/>
    <property type="evidence" value="ECO:0007669"/>
    <property type="project" value="UniProtKB-KW"/>
</dbReference>
<dbReference type="Proteomes" id="UP001139125">
    <property type="component" value="Unassembled WGS sequence"/>
</dbReference>
<proteinExistence type="predicted"/>
<dbReference type="InterPro" id="IPR021109">
    <property type="entry name" value="Peptidase_aspartic_dom_sf"/>
</dbReference>